<dbReference type="SUPFAM" id="SSF81296">
    <property type="entry name" value="E set domains"/>
    <property type="match status" value="1"/>
</dbReference>
<dbReference type="InterPro" id="IPR014752">
    <property type="entry name" value="Arrestin-like_C"/>
</dbReference>
<reference evidence="3 4" key="1">
    <citation type="submission" date="2019-01" db="EMBL/GenBank/DDBJ databases">
        <title>Nuclear Genome Assembly of the Microalgal Biofuel strain Nannochloropsis salina CCMP1776.</title>
        <authorList>
            <person name="Hovde B."/>
        </authorList>
    </citation>
    <scope>NUCLEOTIDE SEQUENCE [LARGE SCALE GENOMIC DNA]</scope>
    <source>
        <strain evidence="3 4">CCMP1776</strain>
    </source>
</reference>
<feature type="region of interest" description="Disordered" evidence="1">
    <location>
        <begin position="331"/>
        <end position="352"/>
    </location>
</feature>
<dbReference type="InterPro" id="IPR050357">
    <property type="entry name" value="Arrestin_domain-protein"/>
</dbReference>
<name>A0A4D9D5R2_9STRA</name>
<accession>A0A4D9D5R2</accession>
<gene>
    <name evidence="3" type="ORF">NSK_001804</name>
</gene>
<evidence type="ECO:0000256" key="1">
    <source>
        <dbReference type="SAM" id="MobiDB-lite"/>
    </source>
</evidence>
<evidence type="ECO:0000313" key="4">
    <source>
        <dbReference type="Proteomes" id="UP000355283"/>
    </source>
</evidence>
<dbReference type="EMBL" id="SDOX01000007">
    <property type="protein sequence ID" value="TFJ86716.1"/>
    <property type="molecule type" value="Genomic_DNA"/>
</dbReference>
<organism evidence="3 4">
    <name type="scientific">Nannochloropsis salina CCMP1776</name>
    <dbReference type="NCBI Taxonomy" id="1027361"/>
    <lineage>
        <taxon>Eukaryota</taxon>
        <taxon>Sar</taxon>
        <taxon>Stramenopiles</taxon>
        <taxon>Ochrophyta</taxon>
        <taxon>Eustigmatophyceae</taxon>
        <taxon>Eustigmatales</taxon>
        <taxon>Monodopsidaceae</taxon>
        <taxon>Microchloropsis</taxon>
        <taxon>Microchloropsis salina</taxon>
    </lineage>
</organism>
<dbReference type="PANTHER" id="PTHR11188:SF17">
    <property type="entry name" value="FI21816P1"/>
    <property type="match status" value="1"/>
</dbReference>
<protein>
    <recommendedName>
        <fullName evidence="2">Arrestin-like N-terminal domain-containing protein</fullName>
    </recommendedName>
</protein>
<evidence type="ECO:0000313" key="3">
    <source>
        <dbReference type="EMBL" id="TFJ86716.1"/>
    </source>
</evidence>
<dbReference type="OrthoDB" id="2333384at2759"/>
<feature type="domain" description="Arrestin-like N-terminal" evidence="2">
    <location>
        <begin position="38"/>
        <end position="141"/>
    </location>
</feature>
<sequence length="352" mass="38250">MEKSSATTPLLPVGHGIQDGALIQVASNKNGISLWLLKDVFYPGETIHGKMKATFTSQISVRAIKIKLTSRAKVFWWISTGTQMVPICASLNLAPTIESSLQEMIPIRTNFVLEPGQQYEWPVELMLPQSLPSSFSFKKGTNEMRLPVELSTCGPISSCYCFLGKGEATLHLVVPVSCLPFADGISVSPDSFPISVGVENLSGTAVTNVRLALIGEILLSNRLEESRCTIRDRCSFTVVDHLIAPKILPGTTFPLQAVSTFPTLQLKWDSEIDVASSRFFTPKNLHTVQMPTLAAGNLIKITYRLELTAKGGRCKSLKLVTPIIFAPTNSSPQLDNATSPLRSPYTGDGPST</sequence>
<dbReference type="AlphaFoldDB" id="A0A4D9D5R2"/>
<dbReference type="GO" id="GO:0015031">
    <property type="term" value="P:protein transport"/>
    <property type="evidence" value="ECO:0007669"/>
    <property type="project" value="TreeGrafter"/>
</dbReference>
<dbReference type="InterPro" id="IPR014756">
    <property type="entry name" value="Ig_E-set"/>
</dbReference>
<proteinExistence type="predicted"/>
<dbReference type="Gene3D" id="2.60.40.640">
    <property type="match status" value="1"/>
</dbReference>
<dbReference type="PANTHER" id="PTHR11188">
    <property type="entry name" value="ARRESTIN DOMAIN CONTAINING PROTEIN"/>
    <property type="match status" value="1"/>
</dbReference>
<evidence type="ECO:0000259" key="2">
    <source>
        <dbReference type="Pfam" id="PF00339"/>
    </source>
</evidence>
<dbReference type="InterPro" id="IPR011021">
    <property type="entry name" value="Arrestin-like_N"/>
</dbReference>
<dbReference type="GO" id="GO:0005737">
    <property type="term" value="C:cytoplasm"/>
    <property type="evidence" value="ECO:0007669"/>
    <property type="project" value="TreeGrafter"/>
</dbReference>
<dbReference type="Proteomes" id="UP000355283">
    <property type="component" value="Unassembled WGS sequence"/>
</dbReference>
<dbReference type="Pfam" id="PF00339">
    <property type="entry name" value="Arrestin_N"/>
    <property type="match status" value="1"/>
</dbReference>
<comment type="caution">
    <text evidence="3">The sequence shown here is derived from an EMBL/GenBank/DDBJ whole genome shotgun (WGS) entry which is preliminary data.</text>
</comment>
<feature type="compositionally biased region" description="Polar residues" evidence="1">
    <location>
        <begin position="331"/>
        <end position="341"/>
    </location>
</feature>
<keyword evidence="4" id="KW-1185">Reference proteome</keyword>